<comment type="similarity">
    <text evidence="2 7">Belongs to the membrane-bound acyltransferase family.</text>
</comment>
<accession>A0A8J7TM99</accession>
<dbReference type="GO" id="GO:0042121">
    <property type="term" value="P:alginic acid biosynthetic process"/>
    <property type="evidence" value="ECO:0007669"/>
    <property type="project" value="InterPro"/>
</dbReference>
<feature type="transmembrane region" description="Helical" evidence="8">
    <location>
        <begin position="457"/>
        <end position="475"/>
    </location>
</feature>
<dbReference type="Proteomes" id="UP000664277">
    <property type="component" value="Unassembled WGS sequence"/>
</dbReference>
<evidence type="ECO:0000256" key="7">
    <source>
        <dbReference type="PIRNR" id="PIRNR016636"/>
    </source>
</evidence>
<evidence type="ECO:0000256" key="3">
    <source>
        <dbReference type="ARBA" id="ARBA00022475"/>
    </source>
</evidence>
<protein>
    <submittedName>
        <fullName evidence="9">MBOAT family protein</fullName>
    </submittedName>
</protein>
<dbReference type="GO" id="GO:0016746">
    <property type="term" value="F:acyltransferase activity"/>
    <property type="evidence" value="ECO:0007669"/>
    <property type="project" value="UniProtKB-KW"/>
</dbReference>
<feature type="transmembrane region" description="Helical" evidence="8">
    <location>
        <begin position="220"/>
        <end position="240"/>
    </location>
</feature>
<name>A0A8J7TM99_9BACT</name>
<sequence>MLFASLQYMLFLPAVVLLFWFLPKSFRMPMLLIASWYFYSCWCPPMVLLIIAMTVANFYMGRMLSRAPKEKKRTIFGVGTALNLLCLGVFKYGNFAVTNVSSVVGFVSGNDPHWTLNIILPLAISFFTFEFIHYLFEIYRGNKPIDSFVLFSLFAAFFPTQIAGPIKRYPDFVKQMTAERPFDFTLFDKGLMLIIIGLAKKVLVADNLSALVNMVMTEPGAYGSIELWIMALAFTFQIYFDFSGYSDIARGSAMLFGYDIPINFNMPFAAKNIAEFWQRWHMSLSSWLRDYVFLPVWFASKRDRWQTHKALFLTMVICGFWHGASWTFMVWGAFHGLALIIHREFADWRTKTGIWKTFFEGQVFRYMSIVMTFLTFCVSLVIFRSPDIQTSYSIIKRMFIWKNFYSPATDGQFLMARPDLPIIVPLALLILALMLIQNLPLSALIEKKAFQTTPVPLKAAFYTLLVVAMLVYFPSDSQPFIYFQF</sequence>
<keyword evidence="4 8" id="KW-0812">Transmembrane</keyword>
<keyword evidence="7" id="KW-0012">Acyltransferase</keyword>
<dbReference type="InterPro" id="IPR028362">
    <property type="entry name" value="AlgI"/>
</dbReference>
<dbReference type="PANTHER" id="PTHR13285">
    <property type="entry name" value="ACYLTRANSFERASE"/>
    <property type="match status" value="1"/>
</dbReference>
<gene>
    <name evidence="9" type="ORF">J0M35_14025</name>
</gene>
<reference evidence="9" key="1">
    <citation type="submission" date="2021-02" db="EMBL/GenBank/DDBJ databases">
        <title>Genome-Resolved Metagenomics of a Microbial Community Performing Photosynthetic Biological Nutrient Removal.</title>
        <authorList>
            <person name="Mcdaniel E.A."/>
        </authorList>
    </citation>
    <scope>NUCLEOTIDE SEQUENCE</scope>
    <source>
        <strain evidence="9">UWPOB_OBS1</strain>
    </source>
</reference>
<feature type="transmembrane region" description="Helical" evidence="8">
    <location>
        <begin position="310"/>
        <end position="342"/>
    </location>
</feature>
<feature type="transmembrane region" description="Helical" evidence="8">
    <location>
        <begin position="73"/>
        <end position="94"/>
    </location>
</feature>
<comment type="subcellular location">
    <subcellularLocation>
        <location evidence="1">Cell membrane</location>
        <topology evidence="1">Multi-pass membrane protein</topology>
    </subcellularLocation>
</comment>
<comment type="caution">
    <text evidence="9">The sequence shown here is derived from an EMBL/GenBank/DDBJ whole genome shotgun (WGS) entry which is preliminary data.</text>
</comment>
<organism evidence="9 10">
    <name type="scientific">Candidatus Obscuribacter phosphatis</name>
    <dbReference type="NCBI Taxonomy" id="1906157"/>
    <lineage>
        <taxon>Bacteria</taxon>
        <taxon>Bacillati</taxon>
        <taxon>Candidatus Melainabacteria</taxon>
        <taxon>Candidatus Obscuribacterales</taxon>
        <taxon>Candidatus Obscuribacteraceae</taxon>
        <taxon>Candidatus Obscuribacter</taxon>
    </lineage>
</organism>
<feature type="transmembrane region" description="Helical" evidence="8">
    <location>
        <begin position="148"/>
        <end position="166"/>
    </location>
</feature>
<dbReference type="Pfam" id="PF03062">
    <property type="entry name" value="MBOAT"/>
    <property type="match status" value="1"/>
</dbReference>
<dbReference type="EMBL" id="JAFLCK010000020">
    <property type="protein sequence ID" value="MBN8661479.1"/>
    <property type="molecule type" value="Genomic_DNA"/>
</dbReference>
<evidence type="ECO:0000256" key="5">
    <source>
        <dbReference type="ARBA" id="ARBA00022989"/>
    </source>
</evidence>
<feature type="transmembrane region" description="Helical" evidence="8">
    <location>
        <begin position="422"/>
        <end position="445"/>
    </location>
</feature>
<feature type="transmembrane region" description="Helical" evidence="8">
    <location>
        <begin position="37"/>
        <end position="61"/>
    </location>
</feature>
<evidence type="ECO:0000313" key="10">
    <source>
        <dbReference type="Proteomes" id="UP000664277"/>
    </source>
</evidence>
<evidence type="ECO:0000256" key="6">
    <source>
        <dbReference type="ARBA" id="ARBA00023136"/>
    </source>
</evidence>
<evidence type="ECO:0000256" key="1">
    <source>
        <dbReference type="ARBA" id="ARBA00004651"/>
    </source>
</evidence>
<keyword evidence="3 7" id="KW-1003">Cell membrane</keyword>
<dbReference type="PIRSF" id="PIRSF016636">
    <property type="entry name" value="AlgI_DltB"/>
    <property type="match status" value="1"/>
</dbReference>
<evidence type="ECO:0000256" key="4">
    <source>
        <dbReference type="ARBA" id="ARBA00022692"/>
    </source>
</evidence>
<dbReference type="InterPro" id="IPR004299">
    <property type="entry name" value="MBOAT_fam"/>
</dbReference>
<keyword evidence="5 8" id="KW-1133">Transmembrane helix</keyword>
<dbReference type="InterPro" id="IPR051085">
    <property type="entry name" value="MB_O-acyltransferase"/>
</dbReference>
<dbReference type="PIRSF" id="PIRSF500217">
    <property type="entry name" value="AlgI"/>
    <property type="match status" value="1"/>
</dbReference>
<proteinExistence type="inferred from homology"/>
<dbReference type="AlphaFoldDB" id="A0A8J7TM99"/>
<dbReference type="GO" id="GO:0005886">
    <property type="term" value="C:plasma membrane"/>
    <property type="evidence" value="ECO:0007669"/>
    <property type="project" value="UniProtKB-SubCell"/>
</dbReference>
<dbReference type="InterPro" id="IPR024194">
    <property type="entry name" value="Ac/AlaTfrase_AlgI/DltB"/>
</dbReference>
<keyword evidence="7" id="KW-0808">Transferase</keyword>
<evidence type="ECO:0000256" key="8">
    <source>
        <dbReference type="SAM" id="Phobius"/>
    </source>
</evidence>
<feature type="transmembrane region" description="Helical" evidence="8">
    <location>
        <begin position="363"/>
        <end position="383"/>
    </location>
</feature>
<keyword evidence="6 7" id="KW-0472">Membrane</keyword>
<feature type="transmembrane region" description="Helical" evidence="8">
    <location>
        <begin position="186"/>
        <end position="208"/>
    </location>
</feature>
<dbReference type="PANTHER" id="PTHR13285:SF18">
    <property type="entry name" value="PROTEIN-CYSTEINE N-PALMITOYLTRANSFERASE RASP"/>
    <property type="match status" value="1"/>
</dbReference>
<evidence type="ECO:0000313" key="9">
    <source>
        <dbReference type="EMBL" id="MBN8661479.1"/>
    </source>
</evidence>
<evidence type="ECO:0000256" key="2">
    <source>
        <dbReference type="ARBA" id="ARBA00010323"/>
    </source>
</evidence>
<feature type="transmembrane region" description="Helical" evidence="8">
    <location>
        <begin position="114"/>
        <end position="136"/>
    </location>
</feature>